<reference evidence="1 2" key="1">
    <citation type="submission" date="2020-05" db="EMBL/GenBank/DDBJ databases">
        <authorList>
            <person name="Whitworth D."/>
        </authorList>
    </citation>
    <scope>NUCLEOTIDE SEQUENCE [LARGE SCALE GENOMIC DNA]</scope>
    <source>
        <strain evidence="1 2">CA046A</strain>
    </source>
</reference>
<dbReference type="AlphaFoldDB" id="A0A7Y4K2H6"/>
<protein>
    <submittedName>
        <fullName evidence="1">Uncharacterized protein</fullName>
    </submittedName>
</protein>
<dbReference type="Proteomes" id="UP000528460">
    <property type="component" value="Unassembled WGS sequence"/>
</dbReference>
<evidence type="ECO:0000313" key="1">
    <source>
        <dbReference type="EMBL" id="NOK15213.1"/>
    </source>
</evidence>
<accession>A0A7Y4K2H6</accession>
<dbReference type="EMBL" id="JABFJW010000686">
    <property type="protein sequence ID" value="NOK15213.1"/>
    <property type="molecule type" value="Genomic_DNA"/>
</dbReference>
<organism evidence="1 2">
    <name type="scientific">Corallococcus exercitus</name>
    <dbReference type="NCBI Taxonomy" id="2316736"/>
    <lineage>
        <taxon>Bacteria</taxon>
        <taxon>Pseudomonadati</taxon>
        <taxon>Myxococcota</taxon>
        <taxon>Myxococcia</taxon>
        <taxon>Myxococcales</taxon>
        <taxon>Cystobacterineae</taxon>
        <taxon>Myxococcaceae</taxon>
        <taxon>Corallococcus</taxon>
    </lineage>
</organism>
<sequence>MSPQSAVPPKAARAPRARWLLPALLVGALVAGCKQEPAKTPPATPAS</sequence>
<name>A0A7Y4K2H6_9BACT</name>
<gene>
    <name evidence="1" type="ORF">HNS30_40035</name>
</gene>
<proteinExistence type="predicted"/>
<comment type="caution">
    <text evidence="1">The sequence shown here is derived from an EMBL/GenBank/DDBJ whole genome shotgun (WGS) entry which is preliminary data.</text>
</comment>
<feature type="non-terminal residue" evidence="1">
    <location>
        <position position="47"/>
    </location>
</feature>
<evidence type="ECO:0000313" key="2">
    <source>
        <dbReference type="Proteomes" id="UP000528460"/>
    </source>
</evidence>